<sequence length="432" mass="45363">MEVRVMSLYLLHYLYNYLPIHQNPFLCLFVDIYNVALLDESLKSEQFVTSVILNDKGEEFAEKTPSELIALSQVTKPRAVNLGYLDEFLPEVPIEDQVGRGIGWCSQKRHMDKLSIVTVFSGTLEMQAAGQKQEDVRKGLLGSRHGDGCGESDAVLLPVSLTDTLNGGPGHHVNGAPEKQRSTNEKGDAEAKAPSVSTNGYGAALTKEDTSAQDANDGDDDELEEWEIEAERRFLDSDNDEAPSLPAPKTPSSTTVPVPLSSGLAPTSAAAAVVAVAAAAKAKSKAAAAAAAAAAGAGATTATTTAIATASVTVSIGNGQGASSAESMRRKKLNSAMEPMATTLAAAGAQHHLPAHYHFQQQQLLHIQMQGPMGKMGQLSPVSPVSQAAAAVATATATAAVGAGAAQPEQKQSRSPGGDQDSKRRRKTWQRK</sequence>
<evidence type="ECO:0000256" key="1">
    <source>
        <dbReference type="SAM" id="MobiDB-lite"/>
    </source>
</evidence>
<feature type="compositionally biased region" description="Basic residues" evidence="1">
    <location>
        <begin position="423"/>
        <end position="432"/>
    </location>
</feature>
<reference evidence="2" key="1">
    <citation type="journal article" date="2020" name="Fungal Divers.">
        <title>Resolving the Mortierellaceae phylogeny through synthesis of multi-gene phylogenetics and phylogenomics.</title>
        <authorList>
            <person name="Vandepol N."/>
            <person name="Liber J."/>
            <person name="Desiro A."/>
            <person name="Na H."/>
            <person name="Kennedy M."/>
            <person name="Barry K."/>
            <person name="Grigoriev I.V."/>
            <person name="Miller A.N."/>
            <person name="O'Donnell K."/>
            <person name="Stajich J.E."/>
            <person name="Bonito G."/>
        </authorList>
    </citation>
    <scope>NUCLEOTIDE SEQUENCE</scope>
    <source>
        <strain evidence="2">KOD1015</strain>
    </source>
</reference>
<name>A0A9P6FN00_9FUNG</name>
<feature type="compositionally biased region" description="Low complexity" evidence="1">
    <location>
        <begin position="250"/>
        <end position="259"/>
    </location>
</feature>
<feature type="compositionally biased region" description="Basic and acidic residues" evidence="1">
    <location>
        <begin position="178"/>
        <end position="191"/>
    </location>
</feature>
<feature type="region of interest" description="Disordered" evidence="1">
    <location>
        <begin position="161"/>
        <end position="259"/>
    </location>
</feature>
<comment type="caution">
    <text evidence="2">The sequence shown here is derived from an EMBL/GenBank/DDBJ whole genome shotgun (WGS) entry which is preliminary data.</text>
</comment>
<feature type="compositionally biased region" description="Acidic residues" evidence="1">
    <location>
        <begin position="216"/>
        <end position="228"/>
    </location>
</feature>
<evidence type="ECO:0000313" key="3">
    <source>
        <dbReference type="Proteomes" id="UP000780801"/>
    </source>
</evidence>
<proteinExistence type="predicted"/>
<dbReference type="AlphaFoldDB" id="A0A9P6FN00"/>
<dbReference type="OrthoDB" id="2406564at2759"/>
<protein>
    <submittedName>
        <fullName evidence="2">Uncharacterized protein</fullName>
    </submittedName>
</protein>
<organism evidence="2 3">
    <name type="scientific">Lunasporangiospora selenospora</name>
    <dbReference type="NCBI Taxonomy" id="979761"/>
    <lineage>
        <taxon>Eukaryota</taxon>
        <taxon>Fungi</taxon>
        <taxon>Fungi incertae sedis</taxon>
        <taxon>Mucoromycota</taxon>
        <taxon>Mortierellomycotina</taxon>
        <taxon>Mortierellomycetes</taxon>
        <taxon>Mortierellales</taxon>
        <taxon>Mortierellaceae</taxon>
        <taxon>Lunasporangiospora</taxon>
    </lineage>
</organism>
<evidence type="ECO:0000313" key="2">
    <source>
        <dbReference type="EMBL" id="KAF9578422.1"/>
    </source>
</evidence>
<feature type="compositionally biased region" description="Low complexity" evidence="1">
    <location>
        <begin position="396"/>
        <end position="406"/>
    </location>
</feature>
<dbReference type="EMBL" id="JAABOA010003669">
    <property type="protein sequence ID" value="KAF9578422.1"/>
    <property type="molecule type" value="Genomic_DNA"/>
</dbReference>
<dbReference type="Proteomes" id="UP000780801">
    <property type="component" value="Unassembled WGS sequence"/>
</dbReference>
<gene>
    <name evidence="2" type="ORF">BGW38_005773</name>
</gene>
<keyword evidence="3" id="KW-1185">Reference proteome</keyword>
<feature type="region of interest" description="Disordered" evidence="1">
    <location>
        <begin position="396"/>
        <end position="432"/>
    </location>
</feature>
<accession>A0A9P6FN00</accession>